<reference evidence="4 6" key="2">
    <citation type="journal article" date="2016" name="Front. Microbiol.">
        <title>Industrial Acetogenic Biocatalysts: A Comparative Metabolic and Genomic Analysis.</title>
        <authorList>
            <person name="Bengelsdorf F."/>
            <person name="Poehlein A."/>
            <person name="Sonja S."/>
            <person name="Erz C."/>
            <person name="Hummel T."/>
            <person name="Hoffmeister S."/>
            <person name="Daniel R."/>
            <person name="Durre P."/>
        </authorList>
    </citation>
    <scope>NUCLEOTIDE SEQUENCE [LARGE SCALE GENOMIC DNA]</scope>
    <source>
        <strain evidence="4 6">PTA-10522</strain>
    </source>
</reference>
<organism evidence="3 5">
    <name type="scientific">Clostridium coskatii</name>
    <dbReference type="NCBI Taxonomy" id="1705578"/>
    <lineage>
        <taxon>Bacteria</taxon>
        <taxon>Bacillati</taxon>
        <taxon>Bacillota</taxon>
        <taxon>Clostridia</taxon>
        <taxon>Eubacteriales</taxon>
        <taxon>Clostridiaceae</taxon>
        <taxon>Clostridium</taxon>
    </lineage>
</organism>
<dbReference type="RefSeq" id="WP_063601817.1">
    <property type="nucleotide sequence ID" value="NZ_LITQ01000026.1"/>
</dbReference>
<dbReference type="PATRIC" id="fig|1705578.3.peg.1992"/>
<accession>A0A166RXG7</accession>
<comment type="caution">
    <text evidence="3">The sequence shown here is derived from an EMBL/GenBank/DDBJ whole genome shotgun (WGS) entry which is preliminary data.</text>
</comment>
<reference evidence="3 5" key="1">
    <citation type="journal article" date="2015" name="Biotechnol. Bioeng.">
        <title>Genome sequence and phenotypic characterization of Caulobacter segnis.</title>
        <authorList>
            <person name="Patel S."/>
            <person name="Fletcher B."/>
            <person name="Scott D.C."/>
            <person name="Ely B."/>
        </authorList>
    </citation>
    <scope>NUCLEOTIDE SEQUENCE [LARGE SCALE GENOMIC DNA]</scope>
    <source>
        <strain evidence="3 5">PS02</strain>
    </source>
</reference>
<keyword evidence="1" id="KW-0175">Coiled coil</keyword>
<dbReference type="GO" id="GO:0003677">
    <property type="term" value="F:DNA binding"/>
    <property type="evidence" value="ECO:0007669"/>
    <property type="project" value="InterPro"/>
</dbReference>
<evidence type="ECO:0000313" key="5">
    <source>
        <dbReference type="Proteomes" id="UP000077384"/>
    </source>
</evidence>
<evidence type="ECO:0000313" key="3">
    <source>
        <dbReference type="EMBL" id="OAA91331.1"/>
    </source>
</evidence>
<feature type="coiled-coil region" evidence="1">
    <location>
        <begin position="6"/>
        <end position="90"/>
    </location>
</feature>
<dbReference type="InterPro" id="IPR011109">
    <property type="entry name" value="DNA_bind_recombinase_dom"/>
</dbReference>
<feature type="domain" description="Recombinase" evidence="2">
    <location>
        <begin position="86"/>
        <end position="180"/>
    </location>
</feature>
<dbReference type="Proteomes" id="UP000077384">
    <property type="component" value="Unassembled WGS sequence"/>
</dbReference>
<dbReference type="EMBL" id="LROR01000049">
    <property type="protein sequence ID" value="OBR93963.1"/>
    <property type="molecule type" value="Genomic_DNA"/>
</dbReference>
<dbReference type="Pfam" id="PF07508">
    <property type="entry name" value="Recombinase"/>
    <property type="match status" value="1"/>
</dbReference>
<evidence type="ECO:0000259" key="2">
    <source>
        <dbReference type="PROSITE" id="PS51737"/>
    </source>
</evidence>
<evidence type="ECO:0000313" key="4">
    <source>
        <dbReference type="EMBL" id="OBR93963.1"/>
    </source>
</evidence>
<evidence type="ECO:0000256" key="1">
    <source>
        <dbReference type="SAM" id="Coils"/>
    </source>
</evidence>
<sequence length="181" mass="20892">MPKVTIKSLQEKIKELELINECQSNEIDKLTAEIDTLKNNKNMVSIEEYALLLKQLEDQKQTTAEYKELYANLNKEKVKLKNKLKNFEKKVKPNARNAGRKAFSNKKVIKKIYSMYLDGKSLQQVSHELNRTGIKTNQGKEWSKSSIRFILLNSKNVINGFIGEDIYNSAVKLLNDNKKTP</sequence>
<dbReference type="GO" id="GO:0000150">
    <property type="term" value="F:DNA strand exchange activity"/>
    <property type="evidence" value="ECO:0007669"/>
    <property type="project" value="InterPro"/>
</dbReference>
<dbReference type="AlphaFoldDB" id="A0A166RXG7"/>
<keyword evidence="6" id="KW-1185">Reference proteome</keyword>
<name>A0A166RXG7_9CLOT</name>
<proteinExistence type="predicted"/>
<dbReference type="InterPro" id="IPR038109">
    <property type="entry name" value="DNA_bind_recomb_sf"/>
</dbReference>
<gene>
    <name evidence="4" type="ORF">CLCOS_20990</name>
    <name evidence="3" type="ORF">WX73_01741</name>
</gene>
<dbReference type="PROSITE" id="PS51737">
    <property type="entry name" value="RECOMBINASE_DNA_BIND"/>
    <property type="match status" value="1"/>
</dbReference>
<dbReference type="Gene3D" id="3.90.1750.20">
    <property type="entry name" value="Putative Large Serine Recombinase, Chain B, Domain 2"/>
    <property type="match status" value="1"/>
</dbReference>
<evidence type="ECO:0000313" key="6">
    <source>
        <dbReference type="Proteomes" id="UP000093694"/>
    </source>
</evidence>
<dbReference type="EMBL" id="LITQ01000026">
    <property type="protein sequence ID" value="OAA91331.1"/>
    <property type="molecule type" value="Genomic_DNA"/>
</dbReference>
<dbReference type="Proteomes" id="UP000093694">
    <property type="component" value="Unassembled WGS sequence"/>
</dbReference>
<protein>
    <submittedName>
        <fullName evidence="3">Recombinase</fullName>
    </submittedName>
</protein>